<dbReference type="Gene3D" id="1.10.506.10">
    <property type="entry name" value="GTPase Activation - p120gap, domain 1"/>
    <property type="match status" value="2"/>
</dbReference>
<dbReference type="InterPro" id="IPR011993">
    <property type="entry name" value="PH-like_dom_sf"/>
</dbReference>
<sequence length="2744" mass="307716">MPKPSSSESKAISRRPSAAATGSTPALAVSITSSTTSTRVSRNNDSHHGFVGSHPVNAGPGAFPPANTTGSPQTKAVYALIKRLTLKLPYYSGSALHDIETDTAVLNIIDTLVDLSKHALDIVIWKLSQELESLAKMDCPPELTLALLQSELCLLKVMSVILACRWQHRPMPHKQASMDSTSDYHDNISTPPAPSPSLASQTQGMRRSHATSGSRISTPSLSLEAPPLDDNCARWLISVMLLLLRQAAPRDDRTYEYDNLSFDATLYGFEAIRGDDAILRDSDMPWIPPSVEQDSASVPSGADQWPRKTPSMNSFSSSNSSPIPLSRSSLYYQRTPRTLIMASLPLYSLITEWAGKIIYLLSAVNWSVVYGKIRTKIHYLARASSEEVTDYTDLQLMQHCALDRSRLVVIMQELSSLLVNMKPEAQGNVAIYLRRAIWNWIETFPGEFIDVSTGARRLDGAPERVFDLFIQIKNEQNRKIIWPTLMMLLVLCYERLRQLELRYDGHSWNTKQAQNKKELVFIDKMRKSVTMSSRFSATAIMCYSDLMRAASAIPKDLEVPIRGAASDISPELVNYIRKSQNQRPFYDSTEPIDVAFYADVMIALSRFLPEEEAVDMIMECLEPERSHAVKMVGFKTLIISKLQSAKWRHLPPIETPGLRERLKRIYQSTVSIHKEVDSIGVMKRGAVRPTVKRFSSEVIQDSELLVLAILCLVRVNPIFFPTFDQSEDSRVWLSDVIQVLRIPGAVTVPLAILRTYTTDVNWSLKSNDPLFEQLTDWVLVAVPITLHICAVRLLDTRDSIFEQKLMVELVASYTTLYRKVIESGVGHRWDFSEGRLPAIVAVEIAFLVALTSQDTSVATFAARGLREMAVAECLPLSNRQIEESDEAAKRYPVYEQLGDPSFVVVGRVVQQKRIRKLLKLLTYPSPLYACVWYECYFRWAQLKDWLWSRIQSVQNFDIHSSSKPSGDLSMTTEEKFYQWQNLTLFLASFGAASVLGDTSQISLGKYKELPDRLRIVQDGEAMIQDFLSSTVDFLASESAIVRDTAKEALSSELNLRLSGRLFIKLIELVEDISRSFDDSAGHIPEQESLLLLFFDQFLTILKVLVERQDTLVDDVLESPEFRDVINAITKVMDHFRGEGLLRLKIKFCNLIEIACTRFDSFGFRSDDESRNGVLSIVSEWFEPDTITHDDFATMRLRNEANSSAFRATLRLAERLRLQSPDEHSGDDTTHVLGRRFIRYQTILLKGLYIDPTMESSIEEDRSSQHSSSLRKLYGEKEGIKGLLVNALAGLLSMNTNIGLRHFLPLGVDPDPIRRTIFCRVISHVMDQGGRLEVPVDPMVASRRTRIGELVRGCDLILVLAICETCPPAEVDVIIPVLLNIFDTRSSLLELLKLLIEREVKTTTNEVALFRGNSMRMKLLCAFAKIHGYDYLRKLVKPLLDKMCTMDHPPSYILDSSKVSDAEVSDKRAITLFADAFLTIVCGSAYTMPLMLREICAHISQTVAEYYPDAKYAALGAFIFLRFISPALVSPETIDIDLPSDYAAIRRGLLVITKIMQNLANNVRFGKEAHMMCFNDFLEDNIVRVMRFLTDVNKFAASTMEEDADEWQGGTFDETDAIVLHRFFEKHADKVGKELLSLSKSSKEGEAAVIGGKKAWDTLCGALVEMGQPIEVPRLNNQHSTHPGPYLDFMSRNSDRSTESVREFFRELTVKDDTVFYLLSICQLDVEVLDYELFAYYTYKSMTNPRYLNKSISLIVDCTNYTAASELPLQWFKHFAELTPIDLRSRFSTIYILNCNLPMQRFLRKIYNICSGIFIVELRPKLSVKEICDAVQVDISHALSNAWDLEKEEKDVFPDVMLRQAHVMKVPVKLSVAQSHLRIDSIKALNVYGHFSCRTTDIIPYGDIGDIYNVSTGRDTNEFIIRRSRNGGTLYFSSVDRDRIVKSVRTAKSRGTVVRTVFFDRFSRLSNVKATVLNIAMFNSHDDHPDLRSAAYDLLRSVCACLGFTNVSLLPSSGGHIPGNSLTLIRSLSSDLAAFAPQLTLDFLQQVCLDIDKVPCVQKALCLQYASPWIRNLDKFCDPASKQFEPSGVKLRDCIKALLDLTVKDPDFCFISLQYIWPEVGKSSSPLINIALDEITRSAVDGGLGSTRCDVMAEVLSHMSSKSARGRLLAKLRKSLGKTSTKPSRTLDKNVFWNEITTYSKLVLGSGQLDQHSPSTQLFVPEILHLVTLLAGHGDVTMRNTIYGLALQLFQSIYQMHVEDIGLTSEIKALLQDLSRPEVIRFFGLTRTGTIGEFLSIEGLDERECLEGLTRWLMKALTICSGNSGLSNVWRSRWMGLLTSTAFQLSPGIQPRAFIVMGILASSDVDDDLLYQMLVALRSAMRTADESDTQCVVSMLNCICNVVPSLPEGSRYIGTLFWVAVALLESSHAAFYKEANNLLCACVTSLRDQGAFVEKGFIVTLLEARSGFEEILMQLEQLLSLSFDSDFSFSLAAVIFKGMRRPQLRQSATSTLRCLLVTAVSTLVDTPTTEAPVRNEALGFFLALLSVSTSPQAYQQLLMDARVGPHWLNATGVEEGGMDEPVDELPRIQFDVLGCHDSTTALFAITFLGSMLSTAQLDDAESQMLFSVLKEASAVYPEIVSLAYDCLQSKIHDIFTSSLSPNLLTSASAVFRVVMEDAATSYTKGSTSTLSTLDEDAAFGQRQKHALEEFNMHGLINQFQFLPMNQGHVDKVLKWFPDLITKIIE</sequence>
<evidence type="ECO:0000313" key="5">
    <source>
        <dbReference type="Proteomes" id="UP000217199"/>
    </source>
</evidence>
<feature type="domain" description="Ras-GAP" evidence="3">
    <location>
        <begin position="1369"/>
        <end position="1560"/>
    </location>
</feature>
<dbReference type="SUPFAM" id="SSF48350">
    <property type="entry name" value="GTPase activation domain, GAP"/>
    <property type="match status" value="1"/>
</dbReference>
<feature type="compositionally biased region" description="Polar residues" evidence="2">
    <location>
        <begin position="1"/>
        <end position="10"/>
    </location>
</feature>
<dbReference type="InterPro" id="IPR036865">
    <property type="entry name" value="CRAL-TRIO_dom_sf"/>
</dbReference>
<organism evidence="4 5">
    <name type="scientific">Pyrrhoderma noxium</name>
    <dbReference type="NCBI Taxonomy" id="2282107"/>
    <lineage>
        <taxon>Eukaryota</taxon>
        <taxon>Fungi</taxon>
        <taxon>Dikarya</taxon>
        <taxon>Basidiomycota</taxon>
        <taxon>Agaricomycotina</taxon>
        <taxon>Agaricomycetes</taxon>
        <taxon>Hymenochaetales</taxon>
        <taxon>Hymenochaetaceae</taxon>
        <taxon>Pyrrhoderma</taxon>
    </lineage>
</organism>
<evidence type="ECO:0000259" key="3">
    <source>
        <dbReference type="PROSITE" id="PS50018"/>
    </source>
</evidence>
<dbReference type="Pfam" id="PF13716">
    <property type="entry name" value="CRAL_TRIO_2"/>
    <property type="match status" value="1"/>
</dbReference>
<dbReference type="PANTHER" id="PTHR10194:SF60">
    <property type="entry name" value="RAS GTPASE-ACTIVATING PROTEIN RASKOL"/>
    <property type="match status" value="1"/>
</dbReference>
<dbReference type="EMBL" id="NBII01000003">
    <property type="protein sequence ID" value="PAV21367.1"/>
    <property type="molecule type" value="Genomic_DNA"/>
</dbReference>
<comment type="caution">
    <text evidence="4">The sequence shown here is derived from an EMBL/GenBank/DDBJ whole genome shotgun (WGS) entry which is preliminary data.</text>
</comment>
<dbReference type="PROSITE" id="PS00509">
    <property type="entry name" value="RAS_GTPASE_ACTIV_1"/>
    <property type="match status" value="1"/>
</dbReference>
<dbReference type="InterPro" id="IPR001251">
    <property type="entry name" value="CRAL-TRIO_dom"/>
</dbReference>
<dbReference type="InterPro" id="IPR016024">
    <property type="entry name" value="ARM-type_fold"/>
</dbReference>
<proteinExistence type="predicted"/>
<dbReference type="SMART" id="SM00323">
    <property type="entry name" value="RasGAP"/>
    <property type="match status" value="1"/>
</dbReference>
<dbReference type="InterPro" id="IPR001936">
    <property type="entry name" value="RasGAP_dom"/>
</dbReference>
<dbReference type="Proteomes" id="UP000217199">
    <property type="component" value="Unassembled WGS sequence"/>
</dbReference>
<dbReference type="InterPro" id="IPR023152">
    <property type="entry name" value="RasGAP_CS"/>
</dbReference>
<feature type="compositionally biased region" description="Polar residues" evidence="2">
    <location>
        <begin position="210"/>
        <end position="221"/>
    </location>
</feature>
<dbReference type="InterPro" id="IPR039360">
    <property type="entry name" value="Ras_GTPase"/>
</dbReference>
<feature type="compositionally biased region" description="Low complexity" evidence="2">
    <location>
        <begin position="310"/>
        <end position="323"/>
    </location>
</feature>
<dbReference type="InParanoid" id="A0A286UP38"/>
<dbReference type="PANTHER" id="PTHR10194">
    <property type="entry name" value="RAS GTPASE-ACTIVATING PROTEINS"/>
    <property type="match status" value="1"/>
</dbReference>
<dbReference type="PROSITE" id="PS50018">
    <property type="entry name" value="RAS_GTPASE_ACTIV_2"/>
    <property type="match status" value="1"/>
</dbReference>
<evidence type="ECO:0000313" key="4">
    <source>
        <dbReference type="EMBL" id="PAV21367.1"/>
    </source>
</evidence>
<keyword evidence="1" id="KW-0343">GTPase activation</keyword>
<dbReference type="STRING" id="2282107.A0A286UP38"/>
<feature type="region of interest" description="Disordered" evidence="2">
    <location>
        <begin position="174"/>
        <end position="223"/>
    </location>
</feature>
<dbReference type="Gene3D" id="3.40.525.10">
    <property type="entry name" value="CRAL-TRIO lipid binding domain"/>
    <property type="match status" value="1"/>
</dbReference>
<accession>A0A286UP38</accession>
<dbReference type="GO" id="GO:0005096">
    <property type="term" value="F:GTPase activator activity"/>
    <property type="evidence" value="ECO:0007669"/>
    <property type="project" value="UniProtKB-KW"/>
</dbReference>
<feature type="region of interest" description="Disordered" evidence="2">
    <location>
        <begin position="1"/>
        <end position="70"/>
    </location>
</feature>
<dbReference type="OrthoDB" id="28245at2759"/>
<evidence type="ECO:0000256" key="2">
    <source>
        <dbReference type="SAM" id="MobiDB-lite"/>
    </source>
</evidence>
<reference evidence="4 5" key="1">
    <citation type="journal article" date="2017" name="Mol. Ecol.">
        <title>Comparative and population genomic landscape of Phellinus noxius: A hypervariable fungus causing root rot in trees.</title>
        <authorList>
            <person name="Chung C.L."/>
            <person name="Lee T.J."/>
            <person name="Akiba M."/>
            <person name="Lee H.H."/>
            <person name="Kuo T.H."/>
            <person name="Liu D."/>
            <person name="Ke H.M."/>
            <person name="Yokoi T."/>
            <person name="Roa M.B."/>
            <person name="Lu M.J."/>
            <person name="Chang Y.Y."/>
            <person name="Ann P.J."/>
            <person name="Tsai J.N."/>
            <person name="Chen C.Y."/>
            <person name="Tzean S.S."/>
            <person name="Ota Y."/>
            <person name="Hattori T."/>
            <person name="Sahashi N."/>
            <person name="Liou R.F."/>
            <person name="Kikuchi T."/>
            <person name="Tsai I.J."/>
        </authorList>
    </citation>
    <scope>NUCLEOTIDE SEQUENCE [LARGE SCALE GENOMIC DNA]</scope>
    <source>
        <strain evidence="4 5">FFPRI411160</strain>
    </source>
</reference>
<feature type="region of interest" description="Disordered" evidence="2">
    <location>
        <begin position="290"/>
        <end position="323"/>
    </location>
</feature>
<name>A0A286UP38_9AGAM</name>
<dbReference type="Pfam" id="PF00616">
    <property type="entry name" value="RasGAP"/>
    <property type="match status" value="1"/>
</dbReference>
<gene>
    <name evidence="4" type="ORF">PNOK_0399400</name>
</gene>
<dbReference type="SUPFAM" id="SSF48371">
    <property type="entry name" value="ARM repeat"/>
    <property type="match status" value="1"/>
</dbReference>
<protein>
    <recommendedName>
        <fullName evidence="3">Ras-GAP domain-containing protein</fullName>
    </recommendedName>
</protein>
<keyword evidence="5" id="KW-1185">Reference proteome</keyword>
<evidence type="ECO:0000256" key="1">
    <source>
        <dbReference type="ARBA" id="ARBA00022468"/>
    </source>
</evidence>
<dbReference type="InterPro" id="IPR008936">
    <property type="entry name" value="Rho_GTPase_activation_prot"/>
</dbReference>
<dbReference type="Gene3D" id="2.30.29.30">
    <property type="entry name" value="Pleckstrin-homology domain (PH domain)/Phosphotyrosine-binding domain (PTB)"/>
    <property type="match status" value="1"/>
</dbReference>